<dbReference type="PANTHER" id="PTHR11685">
    <property type="entry name" value="RBR FAMILY RING FINGER AND IBR DOMAIN-CONTAINING"/>
    <property type="match status" value="1"/>
</dbReference>
<dbReference type="InParanoid" id="A0A2G5E411"/>
<dbReference type="STRING" id="218851.A0A2G5E411"/>
<dbReference type="Proteomes" id="UP000230069">
    <property type="component" value="Unassembled WGS sequence"/>
</dbReference>
<keyword evidence="1" id="KW-0479">Metal-binding</keyword>
<dbReference type="OrthoDB" id="10009520at2759"/>
<evidence type="ECO:0000256" key="3">
    <source>
        <dbReference type="ARBA" id="ARBA00022833"/>
    </source>
</evidence>
<evidence type="ECO:0000256" key="1">
    <source>
        <dbReference type="ARBA" id="ARBA00022723"/>
    </source>
</evidence>
<dbReference type="InterPro" id="IPR031127">
    <property type="entry name" value="E3_UB_ligase_RBR"/>
</dbReference>
<keyword evidence="2" id="KW-0863">Zinc-finger</keyword>
<gene>
    <name evidence="5" type="ORF">AQUCO_01300930v1</name>
</gene>
<evidence type="ECO:0000256" key="2">
    <source>
        <dbReference type="ARBA" id="ARBA00022771"/>
    </source>
</evidence>
<dbReference type="SUPFAM" id="SSF57850">
    <property type="entry name" value="RING/U-box"/>
    <property type="match status" value="1"/>
</dbReference>
<keyword evidence="6" id="KW-1185">Reference proteome</keyword>
<reference evidence="5 6" key="1">
    <citation type="submission" date="2017-09" db="EMBL/GenBank/DDBJ databases">
        <title>WGS assembly of Aquilegia coerulea Goldsmith.</title>
        <authorList>
            <person name="Hodges S."/>
            <person name="Kramer E."/>
            <person name="Nordborg M."/>
            <person name="Tomkins J."/>
            <person name="Borevitz J."/>
            <person name="Derieg N."/>
            <person name="Yan J."/>
            <person name="Mihaltcheva S."/>
            <person name="Hayes R.D."/>
            <person name="Rokhsar D."/>
        </authorList>
    </citation>
    <scope>NUCLEOTIDE SEQUENCE [LARGE SCALE GENOMIC DNA]</scope>
    <source>
        <strain evidence="6">cv. Goldsmith</strain>
    </source>
</reference>
<dbReference type="GO" id="GO:0008270">
    <property type="term" value="F:zinc ion binding"/>
    <property type="evidence" value="ECO:0007669"/>
    <property type="project" value="UniProtKB-KW"/>
</dbReference>
<dbReference type="EMBL" id="KZ305030">
    <property type="protein sequence ID" value="PIA50522.1"/>
    <property type="molecule type" value="Genomic_DNA"/>
</dbReference>
<name>A0A2G5E411_AQUCA</name>
<dbReference type="AlphaFoldDB" id="A0A2G5E411"/>
<proteinExistence type="predicted"/>
<evidence type="ECO:0000313" key="5">
    <source>
        <dbReference type="EMBL" id="PIA50522.1"/>
    </source>
</evidence>
<accession>A0A2G5E411</accession>
<dbReference type="GO" id="GO:0004842">
    <property type="term" value="F:ubiquitin-protein transferase activity"/>
    <property type="evidence" value="ECO:0007669"/>
    <property type="project" value="InterPro"/>
</dbReference>
<dbReference type="InterPro" id="IPR013083">
    <property type="entry name" value="Znf_RING/FYVE/PHD"/>
</dbReference>
<evidence type="ECO:0000313" key="6">
    <source>
        <dbReference type="Proteomes" id="UP000230069"/>
    </source>
</evidence>
<dbReference type="GO" id="GO:0016567">
    <property type="term" value="P:protein ubiquitination"/>
    <property type="evidence" value="ECO:0007669"/>
    <property type="project" value="InterPro"/>
</dbReference>
<sequence length="97" mass="10987">MGNHISQDSSFTCTICMNLVSSTKRFINKGGTCKNHSYCTDCIEKHVQAKLEVYDNSKIKCPGLDCKNLLDPLACQSFLSSKVFVRWCDVLCEYNQH</sequence>
<dbReference type="Pfam" id="PF00097">
    <property type="entry name" value="zf-C3HC4"/>
    <property type="match status" value="1"/>
</dbReference>
<dbReference type="Gene3D" id="3.30.40.10">
    <property type="entry name" value="Zinc/RING finger domain, C3HC4 (zinc finger)"/>
    <property type="match status" value="1"/>
</dbReference>
<organism evidence="5 6">
    <name type="scientific">Aquilegia coerulea</name>
    <name type="common">Rocky mountain columbine</name>
    <dbReference type="NCBI Taxonomy" id="218851"/>
    <lineage>
        <taxon>Eukaryota</taxon>
        <taxon>Viridiplantae</taxon>
        <taxon>Streptophyta</taxon>
        <taxon>Embryophyta</taxon>
        <taxon>Tracheophyta</taxon>
        <taxon>Spermatophyta</taxon>
        <taxon>Magnoliopsida</taxon>
        <taxon>Ranunculales</taxon>
        <taxon>Ranunculaceae</taxon>
        <taxon>Thalictroideae</taxon>
        <taxon>Aquilegia</taxon>
    </lineage>
</organism>
<keyword evidence="3" id="KW-0862">Zinc</keyword>
<protein>
    <recommendedName>
        <fullName evidence="4">Zinc finger C3HC4 RING-type domain-containing protein</fullName>
    </recommendedName>
</protein>
<feature type="domain" description="Zinc finger C3HC4 RING-type" evidence="4">
    <location>
        <begin position="13"/>
        <end position="62"/>
    </location>
</feature>
<evidence type="ECO:0000259" key="4">
    <source>
        <dbReference type="Pfam" id="PF00097"/>
    </source>
</evidence>
<dbReference type="InterPro" id="IPR018957">
    <property type="entry name" value="Znf_C3HC4_RING-type"/>
</dbReference>